<evidence type="ECO:0000256" key="1">
    <source>
        <dbReference type="ARBA" id="ARBA00022993"/>
    </source>
</evidence>
<keyword evidence="6" id="KW-1185">Reference proteome</keyword>
<evidence type="ECO:0000313" key="6">
    <source>
        <dbReference type="Proteomes" id="UP000001357"/>
    </source>
</evidence>
<feature type="region of interest" description="Disordered" evidence="3">
    <location>
        <begin position="1"/>
        <end position="94"/>
    </location>
</feature>
<accession>A9VCF9</accession>
<proteinExistence type="inferred from homology"/>
<reference evidence="5 6" key="1">
    <citation type="journal article" date="2008" name="Nature">
        <title>The genome of the choanoflagellate Monosiga brevicollis and the origin of metazoans.</title>
        <authorList>
            <consortium name="JGI Sequencing"/>
            <person name="King N."/>
            <person name="Westbrook M.J."/>
            <person name="Young S.L."/>
            <person name="Kuo A."/>
            <person name="Abedin M."/>
            <person name="Chapman J."/>
            <person name="Fairclough S."/>
            <person name="Hellsten U."/>
            <person name="Isogai Y."/>
            <person name="Letunic I."/>
            <person name="Marr M."/>
            <person name="Pincus D."/>
            <person name="Putnam N."/>
            <person name="Rokas A."/>
            <person name="Wright K.J."/>
            <person name="Zuzow R."/>
            <person name="Dirks W."/>
            <person name="Good M."/>
            <person name="Goodstein D."/>
            <person name="Lemons D."/>
            <person name="Li W."/>
            <person name="Lyons J.B."/>
            <person name="Morris A."/>
            <person name="Nichols S."/>
            <person name="Richter D.J."/>
            <person name="Salamov A."/>
            <person name="Bork P."/>
            <person name="Lim W.A."/>
            <person name="Manning G."/>
            <person name="Miller W.T."/>
            <person name="McGinnis W."/>
            <person name="Shapiro H."/>
            <person name="Tjian R."/>
            <person name="Grigoriev I.V."/>
            <person name="Rokhsar D."/>
        </authorList>
    </citation>
    <scope>NUCLEOTIDE SEQUENCE [LARGE SCALE GENOMIC DNA]</scope>
    <source>
        <strain evidence="6">MX1 / ATCC 50154</strain>
    </source>
</reference>
<dbReference type="SUPFAM" id="SSF52507">
    <property type="entry name" value="Homo-oligomeric flavin-containing Cys decarboxylases, HFCD"/>
    <property type="match status" value="1"/>
</dbReference>
<dbReference type="AlphaFoldDB" id="A9VCF9"/>
<dbReference type="GO" id="GO:0015937">
    <property type="term" value="P:coenzyme A biosynthetic process"/>
    <property type="evidence" value="ECO:0000318"/>
    <property type="project" value="GO_Central"/>
</dbReference>
<dbReference type="Pfam" id="PF02441">
    <property type="entry name" value="Flavoprotein"/>
    <property type="match status" value="1"/>
</dbReference>
<dbReference type="GO" id="GO:0010181">
    <property type="term" value="F:FMN binding"/>
    <property type="evidence" value="ECO:0000318"/>
    <property type="project" value="GO_Central"/>
</dbReference>
<dbReference type="GO" id="GO:0004633">
    <property type="term" value="F:phosphopantothenoylcysteine decarboxylase activity"/>
    <property type="evidence" value="ECO:0000318"/>
    <property type="project" value="GO_Central"/>
</dbReference>
<dbReference type="GO" id="GO:0071513">
    <property type="term" value="C:phosphopantothenoylcysteine decarboxylase complex"/>
    <property type="evidence" value="ECO:0000318"/>
    <property type="project" value="GO_Central"/>
</dbReference>
<comment type="similarity">
    <text evidence="2">Belongs to the HFCD (homooligomeric flavin containing Cys decarboxylase) superfamily.</text>
</comment>
<dbReference type="GeneID" id="5895651"/>
<protein>
    <recommendedName>
        <fullName evidence="4">Flavoprotein domain-containing protein</fullName>
    </recommendedName>
</protein>
<dbReference type="KEGG" id="mbr:MONBRDRAFT_29896"/>
<dbReference type="InParanoid" id="A9VCF9"/>
<gene>
    <name evidence="5" type="ORF">MONBRDRAFT_29896</name>
</gene>
<evidence type="ECO:0000256" key="3">
    <source>
        <dbReference type="SAM" id="MobiDB-lite"/>
    </source>
</evidence>
<dbReference type="InterPro" id="IPR003382">
    <property type="entry name" value="Flavoprotein"/>
</dbReference>
<dbReference type="RefSeq" id="XP_001750429.1">
    <property type="nucleotide sequence ID" value="XM_001750377.1"/>
</dbReference>
<evidence type="ECO:0000256" key="2">
    <source>
        <dbReference type="ARBA" id="ARBA00038350"/>
    </source>
</evidence>
<sequence>MAEPGRATRSKRASSARTDASAEPLPESLAEAVPAAKRAADEASKQPKNPSAQASAAVHDTGPAQQASKAVAVVAETDPDKAPSPPPAPPVRPPRILIGFTGSVAAIKAQSLVEACQRAVPGATFKLAATAHAEHFLRAERELSLPVLTDRDEWTWQKRGDAVMHIELRKWADVLVIAPLSANTMAKLVHGLCDNLVTCIYRAWDLKRPVLVAPAMNTLMWEHPITAEQVCAAAPLFPADLRHPEPKAASVCCTSTH</sequence>
<dbReference type="Gene3D" id="3.40.50.1950">
    <property type="entry name" value="Flavin prenyltransferase-like"/>
    <property type="match status" value="1"/>
</dbReference>
<organism evidence="5 6">
    <name type="scientific">Monosiga brevicollis</name>
    <name type="common">Choanoflagellate</name>
    <dbReference type="NCBI Taxonomy" id="81824"/>
    <lineage>
        <taxon>Eukaryota</taxon>
        <taxon>Choanoflagellata</taxon>
        <taxon>Craspedida</taxon>
        <taxon>Salpingoecidae</taxon>
        <taxon>Monosiga</taxon>
    </lineage>
</organism>
<feature type="domain" description="Flavoprotein" evidence="4">
    <location>
        <begin position="95"/>
        <end position="230"/>
    </location>
</feature>
<dbReference type="PANTHER" id="PTHR14359">
    <property type="entry name" value="HOMO-OLIGOMERIC FLAVIN CONTAINING CYS DECARBOXYLASE FAMILY"/>
    <property type="match status" value="1"/>
</dbReference>
<feature type="compositionally biased region" description="Pro residues" evidence="3">
    <location>
        <begin position="82"/>
        <end position="93"/>
    </location>
</feature>
<keyword evidence="1" id="KW-0173">Coenzyme A biosynthesis</keyword>
<dbReference type="STRING" id="81824.A9VCF9"/>
<evidence type="ECO:0000313" key="5">
    <source>
        <dbReference type="EMBL" id="EDQ84779.1"/>
    </source>
</evidence>
<evidence type="ECO:0000259" key="4">
    <source>
        <dbReference type="Pfam" id="PF02441"/>
    </source>
</evidence>
<dbReference type="FunCoup" id="A9VCF9">
    <property type="interactions" value="360"/>
</dbReference>
<dbReference type="Proteomes" id="UP000001357">
    <property type="component" value="Unassembled WGS sequence"/>
</dbReference>
<dbReference type="EMBL" id="CH991581">
    <property type="protein sequence ID" value="EDQ84779.1"/>
    <property type="molecule type" value="Genomic_DNA"/>
</dbReference>
<dbReference type="PANTHER" id="PTHR14359:SF6">
    <property type="entry name" value="PHOSPHOPANTOTHENOYLCYSTEINE DECARBOXYLASE"/>
    <property type="match status" value="1"/>
</dbReference>
<name>A9VCF9_MONBE</name>
<dbReference type="InterPro" id="IPR036551">
    <property type="entry name" value="Flavin_trans-like"/>
</dbReference>
<dbReference type="eggNOG" id="KOG0672">
    <property type="taxonomic scope" value="Eukaryota"/>
</dbReference>